<proteinExistence type="predicted"/>
<evidence type="ECO:0000313" key="2">
    <source>
        <dbReference type="Proteomes" id="UP000770717"/>
    </source>
</evidence>
<dbReference type="Proteomes" id="UP000770717">
    <property type="component" value="Unassembled WGS sequence"/>
</dbReference>
<keyword evidence="2" id="KW-1185">Reference proteome</keyword>
<dbReference type="EMBL" id="WNTK01000012">
    <property type="protein sequence ID" value="KAG9475876.1"/>
    <property type="molecule type" value="Genomic_DNA"/>
</dbReference>
<comment type="caution">
    <text evidence="1">The sequence shown here is derived from an EMBL/GenBank/DDBJ whole genome shotgun (WGS) entry which is preliminary data.</text>
</comment>
<evidence type="ECO:0000313" key="1">
    <source>
        <dbReference type="EMBL" id="KAG9475876.1"/>
    </source>
</evidence>
<sequence length="95" mass="10904">MEALPWRPCRYMRPSTASLELITHIHSACERSRLIHVFALYLRLNIHVPCPFCHMTSAFCSEIHATFFVLCAHNHSLALSLYNYYGGHVSIAPFL</sequence>
<protein>
    <submittedName>
        <fullName evidence="1">Uncharacterized protein</fullName>
    </submittedName>
</protein>
<organism evidence="1 2">
    <name type="scientific">Eleutherodactylus coqui</name>
    <name type="common">Puerto Rican coqui</name>
    <dbReference type="NCBI Taxonomy" id="57060"/>
    <lineage>
        <taxon>Eukaryota</taxon>
        <taxon>Metazoa</taxon>
        <taxon>Chordata</taxon>
        <taxon>Craniata</taxon>
        <taxon>Vertebrata</taxon>
        <taxon>Euteleostomi</taxon>
        <taxon>Amphibia</taxon>
        <taxon>Batrachia</taxon>
        <taxon>Anura</taxon>
        <taxon>Neobatrachia</taxon>
        <taxon>Hyloidea</taxon>
        <taxon>Eleutherodactylidae</taxon>
        <taxon>Eleutherodactylinae</taxon>
        <taxon>Eleutherodactylus</taxon>
        <taxon>Eleutherodactylus</taxon>
    </lineage>
</organism>
<dbReference type="AlphaFoldDB" id="A0A8J6EVT3"/>
<reference evidence="1" key="1">
    <citation type="thesis" date="2020" institute="ProQuest LLC" country="789 East Eisenhower Parkway, Ann Arbor, MI, USA">
        <title>Comparative Genomics and Chromosome Evolution.</title>
        <authorList>
            <person name="Mudd A.B."/>
        </authorList>
    </citation>
    <scope>NUCLEOTIDE SEQUENCE</scope>
    <source>
        <strain evidence="1">HN-11 Male</strain>
        <tissue evidence="1">Kidney and liver</tissue>
    </source>
</reference>
<name>A0A8J6EVT3_ELECQ</name>
<gene>
    <name evidence="1" type="ORF">GDO78_003983</name>
</gene>
<accession>A0A8J6EVT3</accession>